<dbReference type="EMBL" id="CAADJG010000002">
    <property type="protein sequence ID" value="VFS84612.1"/>
    <property type="molecule type" value="Genomic_DNA"/>
</dbReference>
<accession>A0A485CIQ4</accession>
<organism evidence="1 2">
    <name type="scientific">Raoultella terrigena</name>
    <name type="common">Klebsiella terrigena</name>
    <dbReference type="NCBI Taxonomy" id="577"/>
    <lineage>
        <taxon>Bacteria</taxon>
        <taxon>Pseudomonadati</taxon>
        <taxon>Pseudomonadota</taxon>
        <taxon>Gammaproteobacteria</taxon>
        <taxon>Enterobacterales</taxon>
        <taxon>Enterobacteriaceae</taxon>
        <taxon>Klebsiella/Raoultella group</taxon>
        <taxon>Raoultella</taxon>
    </lineage>
</organism>
<proteinExistence type="predicted"/>
<reference evidence="1 2" key="1">
    <citation type="submission" date="2019-03" db="EMBL/GenBank/DDBJ databases">
        <authorList>
            <consortium name="Pathogen Informatics"/>
        </authorList>
    </citation>
    <scope>NUCLEOTIDE SEQUENCE [LARGE SCALE GENOMIC DNA]</scope>
    <source>
        <strain evidence="1 2">NCTC13038</strain>
    </source>
</reference>
<sequence length="47" mass="5208">MITLSGLEKSFAGQQVLQDISLNIAEGSVTRAYWAIGKRQKHAITLY</sequence>
<dbReference type="AlphaFoldDB" id="A0A485CIQ4"/>
<protein>
    <submittedName>
        <fullName evidence="1">Uncharacterized protein</fullName>
    </submittedName>
</protein>
<gene>
    <name evidence="1" type="ORF">NCTC13038_04971</name>
</gene>
<evidence type="ECO:0000313" key="1">
    <source>
        <dbReference type="EMBL" id="VFS84612.1"/>
    </source>
</evidence>
<name>A0A485CIQ4_RAOTE</name>
<evidence type="ECO:0000313" key="2">
    <source>
        <dbReference type="Proteomes" id="UP000332594"/>
    </source>
</evidence>
<dbReference type="Proteomes" id="UP000332594">
    <property type="component" value="Unassembled WGS sequence"/>
</dbReference>